<dbReference type="EMBL" id="SNRY01004073">
    <property type="protein sequence ID" value="KAA6318818.1"/>
    <property type="molecule type" value="Genomic_DNA"/>
</dbReference>
<protein>
    <submittedName>
        <fullName evidence="1">Uncharacterized protein</fullName>
    </submittedName>
</protein>
<sequence length="164" mass="17656">MIKKLYLPLLLMGVVVIALSSCKSKLGELGANYFTMTPPILEVTAGKVPVTITGTFPQSYFNKKAVIEVTPVLRWDGGEAKGEKYVYQGEKVQSNNTVIPYKTGSTITIKASYDYVPQMAKSELYLVFDARVGKKAVSLPAIKVGDGVISTSALITNTVTSANV</sequence>
<comment type="caution">
    <text evidence="1">The sequence shown here is derived from an EMBL/GenBank/DDBJ whole genome shotgun (WGS) entry which is preliminary data.</text>
</comment>
<gene>
    <name evidence="1" type="ORF">EZS27_031217</name>
</gene>
<evidence type="ECO:0000313" key="1">
    <source>
        <dbReference type="EMBL" id="KAA6318818.1"/>
    </source>
</evidence>
<dbReference type="AlphaFoldDB" id="A0A5J4QCQ3"/>
<feature type="non-terminal residue" evidence="1">
    <location>
        <position position="164"/>
    </location>
</feature>
<accession>A0A5J4QCQ3</accession>
<name>A0A5J4QCQ3_9ZZZZ</name>
<dbReference type="PROSITE" id="PS51257">
    <property type="entry name" value="PROKAR_LIPOPROTEIN"/>
    <property type="match status" value="1"/>
</dbReference>
<organism evidence="1">
    <name type="scientific">termite gut metagenome</name>
    <dbReference type="NCBI Taxonomy" id="433724"/>
    <lineage>
        <taxon>unclassified sequences</taxon>
        <taxon>metagenomes</taxon>
        <taxon>organismal metagenomes</taxon>
    </lineage>
</organism>
<reference evidence="1" key="1">
    <citation type="submission" date="2019-03" db="EMBL/GenBank/DDBJ databases">
        <title>Single cell metagenomics reveals metabolic interactions within the superorganism composed of flagellate Streblomastix strix and complex community of Bacteroidetes bacteria on its surface.</title>
        <authorList>
            <person name="Treitli S.C."/>
            <person name="Kolisko M."/>
            <person name="Husnik F."/>
            <person name="Keeling P."/>
            <person name="Hampl V."/>
        </authorList>
    </citation>
    <scope>NUCLEOTIDE SEQUENCE</scope>
    <source>
        <strain evidence="1">STM</strain>
    </source>
</reference>
<proteinExistence type="predicted"/>